<dbReference type="OrthoDB" id="5348860at2"/>
<dbReference type="PROSITE" id="PS51257">
    <property type="entry name" value="PROKAR_LIPOPROTEIN"/>
    <property type="match status" value="1"/>
</dbReference>
<dbReference type="Proteomes" id="UP000008630">
    <property type="component" value="Chromosome"/>
</dbReference>
<proteinExistence type="predicted"/>
<dbReference type="InterPro" id="IPR007298">
    <property type="entry name" value="Cu-R_lipoprotein_NlpE"/>
</dbReference>
<dbReference type="STRING" id="693979.Bache_3032"/>
<dbReference type="AlphaFoldDB" id="E6SPY4"/>
<dbReference type="Pfam" id="PF04170">
    <property type="entry name" value="NlpE"/>
    <property type="match status" value="1"/>
</dbReference>
<gene>
    <name evidence="2" type="ordered locus">Bache_3032</name>
</gene>
<organism evidence="2 3">
    <name type="scientific">Bacteroides helcogenes (strain ATCC 35417 / DSM 20613 / JCM 6297 / CCUG 15421 / P 36-108)</name>
    <dbReference type="NCBI Taxonomy" id="693979"/>
    <lineage>
        <taxon>Bacteria</taxon>
        <taxon>Pseudomonadati</taxon>
        <taxon>Bacteroidota</taxon>
        <taxon>Bacteroidia</taxon>
        <taxon>Bacteroidales</taxon>
        <taxon>Bacteroidaceae</taxon>
        <taxon>Bacteroides</taxon>
    </lineage>
</organism>
<dbReference type="Gene3D" id="2.40.128.640">
    <property type="match status" value="1"/>
</dbReference>
<sequence>MKKVMMIVAIAAALVSCHSKGNQNNSTSTAMDKGVMTVAGNDSSTVTVYEGILPAADGPGIRYVLSMENENPDGESSYTLVTTYLDAEGKGKNKTFTTKGKKQVISKDANSKKKTAIKLIPDNGEEPVYFVMVNDTTLRLVNDSLQEAESDLNYDIIQVK</sequence>
<name>E6SPY4_BACT6</name>
<feature type="chain" id="PRO_5003211324" description="Lipoprotein" evidence="1">
    <location>
        <begin position="22"/>
        <end position="160"/>
    </location>
</feature>
<evidence type="ECO:0000313" key="2">
    <source>
        <dbReference type="EMBL" id="ADV44963.1"/>
    </source>
</evidence>
<evidence type="ECO:0008006" key="4">
    <source>
        <dbReference type="Google" id="ProtNLM"/>
    </source>
</evidence>
<reference evidence="2 3" key="2">
    <citation type="journal article" date="2011" name="Stand. Genomic Sci.">
        <title>Complete genome sequence of Bacteroides helcogenes type strain (P 36-108).</title>
        <authorList>
            <person name="Pati A."/>
            <person name="Gronow S."/>
            <person name="Zeytun A."/>
            <person name="Lapidus A."/>
            <person name="Nolan M."/>
            <person name="Hammon N."/>
            <person name="Deshpande S."/>
            <person name="Cheng J.F."/>
            <person name="Tapia R."/>
            <person name="Han C."/>
            <person name="Goodwin L."/>
            <person name="Pitluck S."/>
            <person name="Liolios K."/>
            <person name="Pagani I."/>
            <person name="Ivanova N."/>
            <person name="Mavromatis K."/>
            <person name="Chen A."/>
            <person name="Palaniappan K."/>
            <person name="Land M."/>
            <person name="Hauser L."/>
            <person name="Chang Y.J."/>
            <person name="Jeffries C.D."/>
            <person name="Detter J.C."/>
            <person name="Brambilla E."/>
            <person name="Rohde M."/>
            <person name="Goker M."/>
            <person name="Woyke T."/>
            <person name="Bristow J."/>
            <person name="Eisen J.A."/>
            <person name="Markowitz V."/>
            <person name="Hugenholtz P."/>
            <person name="Kyrpides N.C."/>
            <person name="Klenk H.P."/>
            <person name="Lucas S."/>
        </authorList>
    </citation>
    <scope>NUCLEOTIDE SEQUENCE [LARGE SCALE GENOMIC DNA]</scope>
    <source>
        <strain evidence="3">ATCC 35417 / DSM 20613 / JCM 6297 / CCUG 15421 / P 36-108</strain>
    </source>
</reference>
<dbReference type="KEGG" id="bhl:Bache_3032"/>
<dbReference type="RefSeq" id="WP_013548550.1">
    <property type="nucleotide sequence ID" value="NC_014933.1"/>
</dbReference>
<protein>
    <recommendedName>
        <fullName evidence="4">Lipoprotein</fullName>
    </recommendedName>
</protein>
<reference key="1">
    <citation type="submission" date="2010-11" db="EMBL/GenBank/DDBJ databases">
        <title>The complete genome of Bacteroides helcogenes P 36-108.</title>
        <authorList>
            <consortium name="US DOE Joint Genome Institute (JGI-PGF)"/>
            <person name="Lucas S."/>
            <person name="Copeland A."/>
            <person name="Lapidus A."/>
            <person name="Bruce D."/>
            <person name="Goodwin L."/>
            <person name="Pitluck S."/>
            <person name="Kyrpides N."/>
            <person name="Mavromatis K."/>
            <person name="Ivanova N."/>
            <person name="Zeytun A."/>
            <person name="Brettin T."/>
            <person name="Detter J.C."/>
            <person name="Tapia R."/>
            <person name="Han C."/>
            <person name="Land M."/>
            <person name="Hauser L."/>
            <person name="Markowitz V."/>
            <person name="Cheng J.-F."/>
            <person name="Hugenholtz P."/>
            <person name="Woyke T."/>
            <person name="Wu D."/>
            <person name="Gronow S."/>
            <person name="Wellnitz S."/>
            <person name="Brambilla E."/>
            <person name="Klenk H.-P."/>
            <person name="Eisen J.A."/>
        </authorList>
    </citation>
    <scope>NUCLEOTIDE SEQUENCE</scope>
    <source>
        <strain>P 36-108</strain>
    </source>
</reference>
<keyword evidence="1" id="KW-0732">Signal</keyword>
<keyword evidence="3" id="KW-1185">Reference proteome</keyword>
<evidence type="ECO:0000313" key="3">
    <source>
        <dbReference type="Proteomes" id="UP000008630"/>
    </source>
</evidence>
<dbReference type="HOGENOM" id="CLU_138369_0_0_10"/>
<evidence type="ECO:0000256" key="1">
    <source>
        <dbReference type="SAM" id="SignalP"/>
    </source>
</evidence>
<feature type="signal peptide" evidence="1">
    <location>
        <begin position="1"/>
        <end position="21"/>
    </location>
</feature>
<dbReference type="eggNOG" id="COG3015">
    <property type="taxonomic scope" value="Bacteria"/>
</dbReference>
<accession>E6SPY4</accession>
<dbReference type="EMBL" id="CP002352">
    <property type="protein sequence ID" value="ADV44963.1"/>
    <property type="molecule type" value="Genomic_DNA"/>
</dbReference>
<dbReference type="PATRIC" id="fig|693979.3.peg.3178"/>